<keyword evidence="5 9" id="KW-0418">Kinase</keyword>
<dbReference type="Pfam" id="PF00672">
    <property type="entry name" value="HAMP"/>
    <property type="match status" value="1"/>
</dbReference>
<protein>
    <submittedName>
        <fullName evidence="9">Sensor histidine kinase</fullName>
        <ecNumber evidence="9">2.7.13.3</ecNumber>
    </submittedName>
</protein>
<feature type="transmembrane region" description="Helical" evidence="7">
    <location>
        <begin position="7"/>
        <end position="26"/>
    </location>
</feature>
<evidence type="ECO:0000256" key="6">
    <source>
        <dbReference type="ARBA" id="ARBA00023136"/>
    </source>
</evidence>
<keyword evidence="7" id="KW-1133">Transmembrane helix</keyword>
<dbReference type="PROSITE" id="PS50885">
    <property type="entry name" value="HAMP"/>
    <property type="match status" value="1"/>
</dbReference>
<evidence type="ECO:0000256" key="2">
    <source>
        <dbReference type="ARBA" id="ARBA00022475"/>
    </source>
</evidence>
<dbReference type="RefSeq" id="WP_204819915.1">
    <property type="nucleotide sequence ID" value="NZ_JANHOF010000006.1"/>
</dbReference>
<evidence type="ECO:0000256" key="7">
    <source>
        <dbReference type="SAM" id="Phobius"/>
    </source>
</evidence>
<keyword evidence="7" id="KW-0812">Transmembrane</keyword>
<dbReference type="InterPro" id="IPR003660">
    <property type="entry name" value="HAMP_dom"/>
</dbReference>
<dbReference type="Proteomes" id="UP001589818">
    <property type="component" value="Unassembled WGS sequence"/>
</dbReference>
<dbReference type="GO" id="GO:0004673">
    <property type="term" value="F:protein histidine kinase activity"/>
    <property type="evidence" value="ECO:0007669"/>
    <property type="project" value="UniProtKB-EC"/>
</dbReference>
<evidence type="ECO:0000256" key="5">
    <source>
        <dbReference type="ARBA" id="ARBA00022777"/>
    </source>
</evidence>
<dbReference type="InterPro" id="IPR003594">
    <property type="entry name" value="HATPase_dom"/>
</dbReference>
<dbReference type="InterPro" id="IPR010559">
    <property type="entry name" value="Sig_transdc_His_kin_internal"/>
</dbReference>
<feature type="transmembrane region" description="Helical" evidence="7">
    <location>
        <begin position="294"/>
        <end position="318"/>
    </location>
</feature>
<gene>
    <name evidence="9" type="ORF">ACFFJ8_08615</name>
</gene>
<dbReference type="InterPro" id="IPR050640">
    <property type="entry name" value="Bact_2-comp_sensor_kinase"/>
</dbReference>
<keyword evidence="3" id="KW-0597">Phosphoprotein</keyword>
<evidence type="ECO:0000256" key="3">
    <source>
        <dbReference type="ARBA" id="ARBA00022553"/>
    </source>
</evidence>
<evidence type="ECO:0000313" key="10">
    <source>
        <dbReference type="Proteomes" id="UP001589818"/>
    </source>
</evidence>
<reference evidence="9 10" key="1">
    <citation type="submission" date="2024-09" db="EMBL/GenBank/DDBJ databases">
        <authorList>
            <person name="Sun Q."/>
            <person name="Mori K."/>
        </authorList>
    </citation>
    <scope>NUCLEOTIDE SEQUENCE [LARGE SCALE GENOMIC DNA]</scope>
    <source>
        <strain evidence="9 10">CCM 4839</strain>
    </source>
</reference>
<dbReference type="SUPFAM" id="SSF55874">
    <property type="entry name" value="ATPase domain of HSP90 chaperone/DNA topoisomerase II/histidine kinase"/>
    <property type="match status" value="1"/>
</dbReference>
<proteinExistence type="predicted"/>
<accession>A0ABV6J6C8</accession>
<dbReference type="CDD" id="cd06225">
    <property type="entry name" value="HAMP"/>
    <property type="match status" value="1"/>
</dbReference>
<dbReference type="Gene3D" id="3.30.565.10">
    <property type="entry name" value="Histidine kinase-like ATPase, C-terminal domain"/>
    <property type="match status" value="1"/>
</dbReference>
<sequence length="608" mass="69539">MTVRTKIFAANALVGVLLLGLLTYYMSEKSGNIILNNTEEDVGRSISQLAQNIDNLLQSYEQIVDSLYTSTELQDKLLKHYDTFEEAQDTYLNYVQPYEEWITTSKDILRFSIYTDNPTFQYAQVRTIDEEVKQSNWYRSVQDSKAGLVKSWTISEDDMLLRSGVLRLTQKVYNAPSNREMYVTIDLEERLLRNLISSEGKEQQFIIALPDGHVLIDSWRQSNMNASRLADYAFYDEMKKNSSLSSFIYNQEGNAFLLTSKSLESRGSVRGLTIVQLTPLDQMMVKVNEMKRQAVVLFIIAMLSSILLIYLISIRLTGRLTQLAKRMRTVNADNVQTLTHLQVSGNDEIGQLCRNYNDMMDRINQLITEVYESELNRKELKLRNRESELYALQTQINPHYLFNTLNAICGSLLENGDKANAEIVKLLARSFRNVLNRAGHLIDLKEEMDIVETYLRIQAFRFGERLVYEVDIPEELADCKIPRLSLQTIVENMIVHVLEKVERVTVVVIHARVMEGNQCLLTVEDNGPGMLPEQLRGVIEGMNIASDLTVTKHIGLRNVHQRLRQMYGAPYGLQLESGPEWGTRVSILLPLNTDSEGGVIHAERPDGR</sequence>
<dbReference type="PANTHER" id="PTHR34220">
    <property type="entry name" value="SENSOR HISTIDINE KINASE YPDA"/>
    <property type="match status" value="1"/>
</dbReference>
<dbReference type="EMBL" id="JBHLVF010000011">
    <property type="protein sequence ID" value="MFC0391434.1"/>
    <property type="molecule type" value="Genomic_DNA"/>
</dbReference>
<dbReference type="SUPFAM" id="SSF158472">
    <property type="entry name" value="HAMP domain-like"/>
    <property type="match status" value="1"/>
</dbReference>
<comment type="subcellular location">
    <subcellularLocation>
        <location evidence="1">Cell membrane</location>
        <topology evidence="1">Multi-pass membrane protein</topology>
    </subcellularLocation>
</comment>
<keyword evidence="4 9" id="KW-0808">Transferase</keyword>
<comment type="caution">
    <text evidence="9">The sequence shown here is derived from an EMBL/GenBank/DDBJ whole genome shotgun (WGS) entry which is preliminary data.</text>
</comment>
<keyword evidence="2" id="KW-1003">Cell membrane</keyword>
<name>A0ABV6J6C8_9BACL</name>
<dbReference type="Pfam" id="PF02518">
    <property type="entry name" value="HATPase_c"/>
    <property type="match status" value="1"/>
</dbReference>
<dbReference type="EC" id="2.7.13.3" evidence="9"/>
<dbReference type="SMART" id="SM00387">
    <property type="entry name" value="HATPase_c"/>
    <property type="match status" value="1"/>
</dbReference>
<dbReference type="InterPro" id="IPR036890">
    <property type="entry name" value="HATPase_C_sf"/>
</dbReference>
<evidence type="ECO:0000256" key="4">
    <source>
        <dbReference type="ARBA" id="ARBA00022679"/>
    </source>
</evidence>
<evidence type="ECO:0000256" key="1">
    <source>
        <dbReference type="ARBA" id="ARBA00004651"/>
    </source>
</evidence>
<dbReference type="Gene3D" id="6.10.340.10">
    <property type="match status" value="1"/>
</dbReference>
<dbReference type="Pfam" id="PF06580">
    <property type="entry name" value="His_kinase"/>
    <property type="match status" value="1"/>
</dbReference>
<evidence type="ECO:0000259" key="8">
    <source>
        <dbReference type="PROSITE" id="PS50885"/>
    </source>
</evidence>
<dbReference type="SMART" id="SM00304">
    <property type="entry name" value="HAMP"/>
    <property type="match status" value="1"/>
</dbReference>
<keyword evidence="6 7" id="KW-0472">Membrane</keyword>
<organism evidence="9 10">
    <name type="scientific">Paenibacillus mendelii</name>
    <dbReference type="NCBI Taxonomy" id="206163"/>
    <lineage>
        <taxon>Bacteria</taxon>
        <taxon>Bacillati</taxon>
        <taxon>Bacillota</taxon>
        <taxon>Bacilli</taxon>
        <taxon>Bacillales</taxon>
        <taxon>Paenibacillaceae</taxon>
        <taxon>Paenibacillus</taxon>
    </lineage>
</organism>
<keyword evidence="10" id="KW-1185">Reference proteome</keyword>
<evidence type="ECO:0000313" key="9">
    <source>
        <dbReference type="EMBL" id="MFC0391434.1"/>
    </source>
</evidence>
<dbReference type="PANTHER" id="PTHR34220:SF7">
    <property type="entry name" value="SENSOR HISTIDINE KINASE YPDA"/>
    <property type="match status" value="1"/>
</dbReference>
<feature type="domain" description="HAMP" evidence="8">
    <location>
        <begin position="314"/>
        <end position="368"/>
    </location>
</feature>